<sequence>MQSRPVSRTQRVRKVIKRITDYWLNDASFVVLLVALVFTVFVLPILIDYEHVSMLFVNVVFMFLFFTGIWSSDNRFLVMLTTLLFFAQLVLRILRFSELPVEFYFLERLVGLFNMIVFIFLNIRLLFRDYEINLYRIIGAINVYLLVAILGAFALELIQIGIGSSISGVGGQVAAKELRGVDQDFSAYIYFSLVSLTTVGFGDYTPVNIMSKMLAVMLSTTGILYPAVVIAKLIGSSNGEKR</sequence>
<organism evidence="3 4">
    <name type="scientific">Algoriphagus aestuariicola</name>
    <dbReference type="NCBI Taxonomy" id="1852016"/>
    <lineage>
        <taxon>Bacteria</taxon>
        <taxon>Pseudomonadati</taxon>
        <taxon>Bacteroidota</taxon>
        <taxon>Cytophagia</taxon>
        <taxon>Cytophagales</taxon>
        <taxon>Cyclobacteriaceae</taxon>
        <taxon>Algoriphagus</taxon>
    </lineage>
</organism>
<dbReference type="GO" id="GO:0034220">
    <property type="term" value="P:monoatomic ion transmembrane transport"/>
    <property type="evidence" value="ECO:0007669"/>
    <property type="project" value="UniProtKB-KW"/>
</dbReference>
<comment type="caution">
    <text evidence="3">The sequence shown here is derived from an EMBL/GenBank/DDBJ whole genome shotgun (WGS) entry which is preliminary data.</text>
</comment>
<reference evidence="3 4" key="1">
    <citation type="submission" date="2021-03" db="EMBL/GenBank/DDBJ databases">
        <title>novel species isolated from a fishpond in China.</title>
        <authorList>
            <person name="Lu H."/>
            <person name="Cai Z."/>
        </authorList>
    </citation>
    <scope>NUCLEOTIDE SEQUENCE [LARGE SCALE GENOMIC DNA]</scope>
    <source>
        <strain evidence="3 4">JCM 31546</strain>
    </source>
</reference>
<feature type="domain" description="Potassium channel" evidence="2">
    <location>
        <begin position="182"/>
        <end position="233"/>
    </location>
</feature>
<keyword evidence="4" id="KW-1185">Reference proteome</keyword>
<keyword evidence="1" id="KW-0472">Membrane</keyword>
<keyword evidence="3" id="KW-0813">Transport</keyword>
<feature type="transmembrane region" description="Helical" evidence="1">
    <location>
        <begin position="214"/>
        <end position="234"/>
    </location>
</feature>
<keyword evidence="3" id="KW-0407">Ion channel</keyword>
<feature type="transmembrane region" description="Helical" evidence="1">
    <location>
        <begin position="109"/>
        <end position="127"/>
    </location>
</feature>
<protein>
    <submittedName>
        <fullName evidence="3">Two pore domain potassium channel family protein</fullName>
    </submittedName>
</protein>
<dbReference type="Pfam" id="PF07885">
    <property type="entry name" value="Ion_trans_2"/>
    <property type="match status" value="1"/>
</dbReference>
<feature type="transmembrane region" description="Helical" evidence="1">
    <location>
        <begin position="52"/>
        <end position="70"/>
    </location>
</feature>
<dbReference type="Proteomes" id="UP000664698">
    <property type="component" value="Unassembled WGS sequence"/>
</dbReference>
<dbReference type="EMBL" id="JAFKCW010000001">
    <property type="protein sequence ID" value="MBN7800479.1"/>
    <property type="molecule type" value="Genomic_DNA"/>
</dbReference>
<accession>A0ABS3BNS7</accession>
<proteinExistence type="predicted"/>
<dbReference type="Gene3D" id="1.10.287.70">
    <property type="match status" value="1"/>
</dbReference>
<keyword evidence="1" id="KW-1133">Transmembrane helix</keyword>
<dbReference type="SUPFAM" id="SSF81324">
    <property type="entry name" value="Voltage-gated potassium channels"/>
    <property type="match status" value="1"/>
</dbReference>
<gene>
    <name evidence="3" type="ORF">J0A67_06390</name>
</gene>
<feature type="transmembrane region" description="Helical" evidence="1">
    <location>
        <begin position="134"/>
        <end position="155"/>
    </location>
</feature>
<feature type="transmembrane region" description="Helical" evidence="1">
    <location>
        <begin position="77"/>
        <end position="97"/>
    </location>
</feature>
<evidence type="ECO:0000313" key="4">
    <source>
        <dbReference type="Proteomes" id="UP000664698"/>
    </source>
</evidence>
<evidence type="ECO:0000259" key="2">
    <source>
        <dbReference type="Pfam" id="PF07885"/>
    </source>
</evidence>
<keyword evidence="1" id="KW-0812">Transmembrane</keyword>
<dbReference type="InterPro" id="IPR013099">
    <property type="entry name" value="K_chnl_dom"/>
</dbReference>
<keyword evidence="3" id="KW-0406">Ion transport</keyword>
<name>A0ABS3BNS7_9BACT</name>
<feature type="transmembrane region" description="Helical" evidence="1">
    <location>
        <begin position="21"/>
        <end position="46"/>
    </location>
</feature>
<evidence type="ECO:0000256" key="1">
    <source>
        <dbReference type="SAM" id="Phobius"/>
    </source>
</evidence>
<evidence type="ECO:0000313" key="3">
    <source>
        <dbReference type="EMBL" id="MBN7800479.1"/>
    </source>
</evidence>